<keyword evidence="2" id="KW-1185">Reference proteome</keyword>
<name>A0ABN9FDB1_9NEOB</name>
<accession>A0ABN9FDB1</accession>
<reference evidence="1" key="1">
    <citation type="submission" date="2023-05" db="EMBL/GenBank/DDBJ databases">
        <authorList>
            <person name="Stuckert A."/>
        </authorList>
    </citation>
    <scope>NUCLEOTIDE SEQUENCE</scope>
</reference>
<evidence type="ECO:0000313" key="1">
    <source>
        <dbReference type="EMBL" id="CAI9594638.1"/>
    </source>
</evidence>
<protein>
    <submittedName>
        <fullName evidence="1">Uncharacterized protein</fullName>
    </submittedName>
</protein>
<evidence type="ECO:0000313" key="2">
    <source>
        <dbReference type="Proteomes" id="UP001162483"/>
    </source>
</evidence>
<proteinExistence type="predicted"/>
<organism evidence="1 2">
    <name type="scientific">Staurois parvus</name>
    <dbReference type="NCBI Taxonomy" id="386267"/>
    <lineage>
        <taxon>Eukaryota</taxon>
        <taxon>Metazoa</taxon>
        <taxon>Chordata</taxon>
        <taxon>Craniata</taxon>
        <taxon>Vertebrata</taxon>
        <taxon>Euteleostomi</taxon>
        <taxon>Amphibia</taxon>
        <taxon>Batrachia</taxon>
        <taxon>Anura</taxon>
        <taxon>Neobatrachia</taxon>
        <taxon>Ranoidea</taxon>
        <taxon>Ranidae</taxon>
        <taxon>Staurois</taxon>
    </lineage>
</organism>
<comment type="caution">
    <text evidence="1">The sequence shown here is derived from an EMBL/GenBank/DDBJ whole genome shotgun (WGS) entry which is preliminary data.</text>
</comment>
<dbReference type="Proteomes" id="UP001162483">
    <property type="component" value="Unassembled WGS sequence"/>
</dbReference>
<dbReference type="EMBL" id="CATNWA010016689">
    <property type="protein sequence ID" value="CAI9594638.1"/>
    <property type="molecule type" value="Genomic_DNA"/>
</dbReference>
<gene>
    <name evidence="1" type="ORF">SPARVUS_LOCUS11758621</name>
</gene>
<sequence>MTIQIRLTMCWNSFKTP</sequence>